<evidence type="ECO:0000313" key="3">
    <source>
        <dbReference type="Proteomes" id="UP000176349"/>
    </source>
</evidence>
<keyword evidence="1" id="KW-0812">Transmembrane</keyword>
<comment type="caution">
    <text evidence="2">The sequence shown here is derived from an EMBL/GenBank/DDBJ whole genome shotgun (WGS) entry which is preliminary data.</text>
</comment>
<dbReference type="EMBL" id="MHKV01000025">
    <property type="protein sequence ID" value="OGY97059.1"/>
    <property type="molecule type" value="Genomic_DNA"/>
</dbReference>
<evidence type="ECO:0008006" key="4">
    <source>
        <dbReference type="Google" id="ProtNLM"/>
    </source>
</evidence>
<dbReference type="Proteomes" id="UP000176349">
    <property type="component" value="Unassembled WGS sequence"/>
</dbReference>
<gene>
    <name evidence="2" type="ORF">A2128_00745</name>
</gene>
<evidence type="ECO:0000313" key="2">
    <source>
        <dbReference type="EMBL" id="OGY97059.1"/>
    </source>
</evidence>
<dbReference type="AlphaFoldDB" id="A0A1G2C8G7"/>
<organism evidence="2 3">
    <name type="scientific">Candidatus Liptonbacteria bacterium GWC1_60_9</name>
    <dbReference type="NCBI Taxonomy" id="1798645"/>
    <lineage>
        <taxon>Bacteria</taxon>
        <taxon>Candidatus Liptoniibacteriota</taxon>
    </lineage>
</organism>
<proteinExistence type="predicted"/>
<evidence type="ECO:0000256" key="1">
    <source>
        <dbReference type="SAM" id="Phobius"/>
    </source>
</evidence>
<keyword evidence="1" id="KW-1133">Transmembrane helix</keyword>
<feature type="transmembrane region" description="Helical" evidence="1">
    <location>
        <begin position="175"/>
        <end position="193"/>
    </location>
</feature>
<keyword evidence="1" id="KW-0472">Membrane</keyword>
<reference evidence="2 3" key="1">
    <citation type="journal article" date="2016" name="Nat. Commun.">
        <title>Thousands of microbial genomes shed light on interconnected biogeochemical processes in an aquifer system.</title>
        <authorList>
            <person name="Anantharaman K."/>
            <person name="Brown C.T."/>
            <person name="Hug L.A."/>
            <person name="Sharon I."/>
            <person name="Castelle C.J."/>
            <person name="Probst A.J."/>
            <person name="Thomas B.C."/>
            <person name="Singh A."/>
            <person name="Wilkins M.J."/>
            <person name="Karaoz U."/>
            <person name="Brodie E.L."/>
            <person name="Williams K.H."/>
            <person name="Hubbard S.S."/>
            <person name="Banfield J.F."/>
        </authorList>
    </citation>
    <scope>NUCLEOTIDE SEQUENCE [LARGE SCALE GENOMIC DNA]</scope>
</reference>
<name>A0A1G2C8G7_9BACT</name>
<protein>
    <recommendedName>
        <fullName evidence="4">Baseplate protein J-like domain-containing protein</fullName>
    </recommendedName>
</protein>
<sequence>MNKIFVTKNEDIASVVEKVLETGDESIVLVIPKASRLLGSLANFHLVKREADSVGKKILIESVDEQILALAKASGLEAVNPFLSGPRRPVSDIVSRGAASDAVRLEREPSAERPQYASRLRAKMRIRREELPEEEGIAVEEAPEPGPLPVGTGSPRRFLPRIGARTWGRKRALKLAVAGIVIIAAVAAAGIVLPRAEITITRKKQPWSLEKTLTAATRAAEVSPAALQVPAQLFLEKRNVRLSFPASGRKTVERKAAGTATVVNAYSSEKQSLVASTRLLTPEGKIFRLVKGITVPGARVEEGKIISSSIDVEVIADKPGADYNIGPVSRFTIPGFQGSPKYQGFYAESKAPMTGGFIGEVALPSSEDLAKGREEITRTLKDMLSGFLRSQLPEGFTAPEGGTQFRIVKETVIDETDAEGKFSIFAEAEMKMLAFRESDVRTLAVALARKEAGEETEPVEFTLSFGAVSADFDAGRLQIPTTYQGVFADHIDPGLFRERAAGKSEADLRTLVATLPGFESAKISLWPFWVRRVPSNVERINVTIE</sequence>
<accession>A0A1G2C8G7</accession>